<feature type="compositionally biased region" description="Low complexity" evidence="1">
    <location>
        <begin position="103"/>
        <end position="114"/>
    </location>
</feature>
<feature type="compositionally biased region" description="Basic and acidic residues" evidence="1">
    <location>
        <begin position="214"/>
        <end position="228"/>
    </location>
</feature>
<evidence type="ECO:0000256" key="1">
    <source>
        <dbReference type="SAM" id="MobiDB-lite"/>
    </source>
</evidence>
<protein>
    <submittedName>
        <fullName evidence="2">Uncharacterized protein</fullName>
    </submittedName>
</protein>
<name>A0A7R8ZGX6_9CRUS</name>
<feature type="region of interest" description="Disordered" evidence="1">
    <location>
        <begin position="214"/>
        <end position="262"/>
    </location>
</feature>
<sequence>MYPSQNGAAYKHVKSTRKRKRLSQVLDKLTESWALPGERAVRSRKMVEESKSSASVLKETPAHLCVIKGPTSGVRGDVFRFDSIDREKLSRSTASEEEDEVFSPASSQRSPHSSTESPLPLSRGGCDSPQISISPLRLKDEEDKRYFSYQGSSSQRSCTCSHCRSAHPTPPTLSPQPQTALSVSPISPSPPYPPPQLEQYLSAYYLTELYRRRSHSDSDLQKTSEDGRSPPPPKIKHIPKPIVIPSKGGSLESDVSSPQDSPLDLSIRGAISPCASGKTLQACSSPGLTSAHSESVLNSLSPPVLRFPPEHMAEEVSSPDAKDVACRRDMITRHMRTHARYDLGEEPQPQGSPPVTLRGSEVKENDFPVGLEMDPGSENDQVASAAWEGERGTVSAFSLVNEKKRPGPISVHAQPTRVAGVVGEVYNIVTVTDLHLPAK</sequence>
<dbReference type="AlphaFoldDB" id="A0A7R8ZGX6"/>
<evidence type="ECO:0000313" key="2">
    <source>
        <dbReference type="EMBL" id="CAD7223250.1"/>
    </source>
</evidence>
<gene>
    <name evidence="2" type="ORF">CTOB1V02_LOCUS1240</name>
</gene>
<feature type="region of interest" description="Disordered" evidence="1">
    <location>
        <begin position="152"/>
        <end position="197"/>
    </location>
</feature>
<feature type="region of interest" description="Disordered" evidence="1">
    <location>
        <begin position="341"/>
        <end position="360"/>
    </location>
</feature>
<reference evidence="2" key="1">
    <citation type="submission" date="2020-11" db="EMBL/GenBank/DDBJ databases">
        <authorList>
            <person name="Tran Van P."/>
        </authorList>
    </citation>
    <scope>NUCLEOTIDE SEQUENCE</scope>
</reference>
<proteinExistence type="predicted"/>
<feature type="compositionally biased region" description="Pro residues" evidence="1">
    <location>
        <begin position="187"/>
        <end position="196"/>
    </location>
</feature>
<organism evidence="2">
    <name type="scientific">Cyprideis torosa</name>
    <dbReference type="NCBI Taxonomy" id="163714"/>
    <lineage>
        <taxon>Eukaryota</taxon>
        <taxon>Metazoa</taxon>
        <taxon>Ecdysozoa</taxon>
        <taxon>Arthropoda</taxon>
        <taxon>Crustacea</taxon>
        <taxon>Oligostraca</taxon>
        <taxon>Ostracoda</taxon>
        <taxon>Podocopa</taxon>
        <taxon>Podocopida</taxon>
        <taxon>Cytherocopina</taxon>
        <taxon>Cytheroidea</taxon>
        <taxon>Cytherideidae</taxon>
        <taxon>Cyprideis</taxon>
    </lineage>
</organism>
<feature type="compositionally biased region" description="Low complexity" evidence="1">
    <location>
        <begin position="175"/>
        <end position="186"/>
    </location>
</feature>
<feature type="region of interest" description="Disordered" evidence="1">
    <location>
        <begin position="85"/>
        <end position="139"/>
    </location>
</feature>
<accession>A0A7R8ZGX6</accession>
<dbReference type="OrthoDB" id="10018191at2759"/>
<dbReference type="EMBL" id="OB660173">
    <property type="protein sequence ID" value="CAD7223250.1"/>
    <property type="molecule type" value="Genomic_DNA"/>
</dbReference>